<dbReference type="InterPro" id="IPR027417">
    <property type="entry name" value="P-loop_NTPase"/>
</dbReference>
<dbReference type="Proteomes" id="UP001220940">
    <property type="component" value="Unassembled WGS sequence"/>
</dbReference>
<dbReference type="InterPro" id="IPR041685">
    <property type="entry name" value="AAA_GajA/Old/RecF-like"/>
</dbReference>
<evidence type="ECO:0000259" key="2">
    <source>
        <dbReference type="Pfam" id="PF20469"/>
    </source>
</evidence>
<keyword evidence="4" id="KW-1185">Reference proteome</keyword>
<evidence type="ECO:0000313" key="3">
    <source>
        <dbReference type="EMBL" id="MDC4182244.1"/>
    </source>
</evidence>
<dbReference type="PANTHER" id="PTHR43581:SF4">
    <property type="entry name" value="ATP_GTP PHOSPHATASE"/>
    <property type="match status" value="1"/>
</dbReference>
<name>A0ABT5GBH3_9MOLU</name>
<dbReference type="InterPro" id="IPR034139">
    <property type="entry name" value="TOPRIM_OLD"/>
</dbReference>
<dbReference type="EMBL" id="JAJHZM010000017">
    <property type="protein sequence ID" value="MDC4182244.1"/>
    <property type="molecule type" value="Genomic_DNA"/>
</dbReference>
<evidence type="ECO:0000259" key="1">
    <source>
        <dbReference type="Pfam" id="PF13175"/>
    </source>
</evidence>
<comment type="caution">
    <text evidence="3">The sequence shown here is derived from an EMBL/GenBank/DDBJ whole genome shotgun (WGS) entry which is preliminary data.</text>
</comment>
<proteinExistence type="predicted"/>
<reference evidence="3" key="1">
    <citation type="submission" date="2021-11" db="EMBL/GenBank/DDBJ databases">
        <title>Description of Mycoplasma bradburyaesp. nov.from sea birds: a tribute to a great mycoplasmologist.</title>
        <authorList>
            <person name="Ramirez A.S."/>
            <person name="Poveda C."/>
            <person name="Suarez-Perez A."/>
            <person name="Rosales R.S."/>
            <person name="Dijkman R."/>
            <person name="Feberwee A."/>
            <person name="Spergser J."/>
            <person name="Szostak M.P."/>
            <person name="Ressel L."/>
            <person name="Calabuig P."/>
            <person name="Catania S."/>
            <person name="Gobbo F."/>
            <person name="Timofte D."/>
            <person name="Poveda J.B."/>
        </authorList>
    </citation>
    <scope>NUCLEOTIDE SEQUENCE [LARGE SCALE GENOMIC DNA]</scope>
    <source>
        <strain evidence="3">T158</strain>
    </source>
</reference>
<dbReference type="Pfam" id="PF20469">
    <property type="entry name" value="OLD-like_TOPRIM"/>
    <property type="match status" value="1"/>
</dbReference>
<feature type="domain" description="Endonuclease GajA/Old nuclease/RecF-like AAA" evidence="1">
    <location>
        <begin position="1"/>
        <end position="208"/>
    </location>
</feature>
<evidence type="ECO:0000313" key="4">
    <source>
        <dbReference type="Proteomes" id="UP001220940"/>
    </source>
</evidence>
<dbReference type="Gene3D" id="3.40.50.300">
    <property type="entry name" value="P-loop containing nucleotide triphosphate hydrolases"/>
    <property type="match status" value="1"/>
</dbReference>
<dbReference type="Pfam" id="PF13175">
    <property type="entry name" value="AAA_15"/>
    <property type="match status" value="1"/>
</dbReference>
<dbReference type="RefSeq" id="WP_255034595.1">
    <property type="nucleotide sequence ID" value="NZ_CP101414.1"/>
</dbReference>
<dbReference type="CDD" id="cd01026">
    <property type="entry name" value="TOPRIM_OLD"/>
    <property type="match status" value="1"/>
</dbReference>
<accession>A0ABT5GBH3</accession>
<dbReference type="PANTHER" id="PTHR43581">
    <property type="entry name" value="ATP/GTP PHOSPHATASE"/>
    <property type="match status" value="1"/>
</dbReference>
<sequence length="542" mass="62589">MQIDKLRTKNFKCYKNWFEINFNKDMNILVGNNGAGKTTILEAINLVLTGYYKGKNIKNNISQYLFNNDVVKEYINEVSDEKSPDLPEIIIEAYLSDDIPEFLGDNNSLKLKNKPGVKLSIHFDEAYGKEYSLLDKKNLISLPLEYYTVTWESFSRQTITSRSIPLKASYINANASRNGSNLYVDSVVKNMLSDSDIVNISQVYRRVNDRFLQESNIHEINNRIREGTGNNYSITVNYGNNDSWWNNIATQLDDVIYDNIGQGNQCMMKTDLAIKNIDDKKRVLLFEEPECHLSNSYLNRIIYNIEQARDSKQVFITTHSSFVANKLGLSSIIMVNQNLWTSFSSLKKDTFDFFKKISGYDTLRMILSKKVVLVEGDSDELVLQRAYLDRTNRLPIHDNIDIISVGTSFLRFLEIAEKLNINTIVVKDNDGKVSTLKNSFKEYLDENQKEFINICYDIEEHDYNGKIENYNNNTLEPCIIRANSLHSLNKILDKNFENEDDLCLYMKNNKTSVALAIFNNPEKINYPQYINDAIDLLCKKDD</sequence>
<organism evidence="3 4">
    <name type="scientific">Mycoplasma bradburyae</name>
    <dbReference type="NCBI Taxonomy" id="2963128"/>
    <lineage>
        <taxon>Bacteria</taxon>
        <taxon>Bacillati</taxon>
        <taxon>Mycoplasmatota</taxon>
        <taxon>Mollicutes</taxon>
        <taxon>Mycoplasmataceae</taxon>
        <taxon>Mycoplasma</taxon>
    </lineage>
</organism>
<protein>
    <submittedName>
        <fullName evidence="3">AAA family ATPase</fullName>
    </submittedName>
</protein>
<feature type="domain" description="OLD protein-like TOPRIM" evidence="2">
    <location>
        <begin position="367"/>
        <end position="430"/>
    </location>
</feature>
<dbReference type="SUPFAM" id="SSF52540">
    <property type="entry name" value="P-loop containing nucleoside triphosphate hydrolases"/>
    <property type="match status" value="1"/>
</dbReference>
<dbReference type="InterPro" id="IPR051396">
    <property type="entry name" value="Bact_Antivir_Def_Nuclease"/>
</dbReference>
<gene>
    <name evidence="3" type="ORF">LNO68_03560</name>
</gene>